<feature type="non-terminal residue" evidence="1">
    <location>
        <position position="103"/>
    </location>
</feature>
<protein>
    <submittedName>
        <fullName evidence="1">Uncharacterized protein</fullName>
    </submittedName>
</protein>
<gene>
    <name evidence="1" type="ORF">FOZ63_019288</name>
</gene>
<dbReference type="Proteomes" id="UP000553632">
    <property type="component" value="Unassembled WGS sequence"/>
</dbReference>
<evidence type="ECO:0000313" key="2">
    <source>
        <dbReference type="Proteomes" id="UP000553632"/>
    </source>
</evidence>
<organism evidence="1 2">
    <name type="scientific">Perkinsus olseni</name>
    <name type="common">Perkinsus atlanticus</name>
    <dbReference type="NCBI Taxonomy" id="32597"/>
    <lineage>
        <taxon>Eukaryota</taxon>
        <taxon>Sar</taxon>
        <taxon>Alveolata</taxon>
        <taxon>Perkinsozoa</taxon>
        <taxon>Perkinsea</taxon>
        <taxon>Perkinsida</taxon>
        <taxon>Perkinsidae</taxon>
        <taxon>Perkinsus</taxon>
    </lineage>
</organism>
<dbReference type="EMBL" id="JABANO010007991">
    <property type="protein sequence ID" value="KAF4749245.1"/>
    <property type="molecule type" value="Genomic_DNA"/>
</dbReference>
<proteinExistence type="predicted"/>
<keyword evidence="2" id="KW-1185">Reference proteome</keyword>
<dbReference type="AlphaFoldDB" id="A0A7J6TW30"/>
<name>A0A7J6TW30_PEROL</name>
<comment type="caution">
    <text evidence="1">The sequence shown here is derived from an EMBL/GenBank/DDBJ whole genome shotgun (WGS) entry which is preliminary data.</text>
</comment>
<reference evidence="1 2" key="1">
    <citation type="submission" date="2020-04" db="EMBL/GenBank/DDBJ databases">
        <title>Perkinsus olseni comparative genomics.</title>
        <authorList>
            <person name="Bogema D.R."/>
        </authorList>
    </citation>
    <scope>NUCLEOTIDE SEQUENCE [LARGE SCALE GENOMIC DNA]</scope>
    <source>
        <strain evidence="1 2">ATCC PRA-207</strain>
    </source>
</reference>
<feature type="non-terminal residue" evidence="1">
    <location>
        <position position="1"/>
    </location>
</feature>
<sequence length="103" mass="10827">AAGQMAYIDCTSSAMQSLDMGQALAAEGPLLGASLPPGVQRLLEEGPGKIRAHCGVRVDRPALPAESPVLMRAGGWRSLSVLEYLHESSEEKAKLASCYMLTG</sequence>
<accession>A0A7J6TW30</accession>
<evidence type="ECO:0000313" key="1">
    <source>
        <dbReference type="EMBL" id="KAF4749245.1"/>
    </source>
</evidence>